<keyword evidence="2" id="KW-0732">Signal</keyword>
<dbReference type="KEGG" id="snh:120048673"/>
<feature type="signal peptide" evidence="2">
    <location>
        <begin position="1"/>
        <end position="22"/>
    </location>
</feature>
<evidence type="ECO:0000256" key="2">
    <source>
        <dbReference type="SAM" id="SignalP"/>
    </source>
</evidence>
<organism evidence="3 4">
    <name type="scientific">Salvelinus namaycush</name>
    <name type="common">Lake trout</name>
    <name type="synonym">Salmo namaycush</name>
    <dbReference type="NCBI Taxonomy" id="8040"/>
    <lineage>
        <taxon>Eukaryota</taxon>
        <taxon>Metazoa</taxon>
        <taxon>Chordata</taxon>
        <taxon>Craniata</taxon>
        <taxon>Vertebrata</taxon>
        <taxon>Euteleostomi</taxon>
        <taxon>Actinopterygii</taxon>
        <taxon>Neopterygii</taxon>
        <taxon>Teleostei</taxon>
        <taxon>Protacanthopterygii</taxon>
        <taxon>Salmoniformes</taxon>
        <taxon>Salmonidae</taxon>
        <taxon>Salmoninae</taxon>
        <taxon>Salvelinus</taxon>
    </lineage>
</organism>
<evidence type="ECO:0000313" key="4">
    <source>
        <dbReference type="RefSeq" id="XP_038850737.1"/>
    </source>
</evidence>
<sequence>MTFRSCLSVAVIWFLSFSQSNSVSHSGIRYLSVTRGSVTIPITDGQCPESDFRLETQRKGPVVTYENNVITEGPNYVGRIHLMNDSNGCTVVIHNVTEEDTKTVYYTDGGLPGQLRIVLKMTNITESSTTTAAPQPSTPTRESTESSTTTAAPQQSSTTTGLHVEQLAGLVPVGVVVVVVLRSSSSTTSSSSSMHQETQKVE</sequence>
<protein>
    <submittedName>
        <fullName evidence="4">Uncharacterized protein LOC120048673</fullName>
    </submittedName>
</protein>
<reference evidence="4" key="1">
    <citation type="submission" date="2025-08" db="UniProtKB">
        <authorList>
            <consortium name="RefSeq"/>
        </authorList>
    </citation>
    <scope>IDENTIFICATION</scope>
    <source>
        <tissue evidence="4">White muscle</tissue>
    </source>
</reference>
<evidence type="ECO:0000313" key="3">
    <source>
        <dbReference type="Proteomes" id="UP000808372"/>
    </source>
</evidence>
<accession>A0A8U0QWB3</accession>
<feature type="region of interest" description="Disordered" evidence="1">
    <location>
        <begin position="126"/>
        <end position="161"/>
    </location>
</feature>
<dbReference type="AlphaFoldDB" id="A0A8U0QWB3"/>
<dbReference type="GeneID" id="120048673"/>
<evidence type="ECO:0000256" key="1">
    <source>
        <dbReference type="SAM" id="MobiDB-lite"/>
    </source>
</evidence>
<dbReference type="Proteomes" id="UP000808372">
    <property type="component" value="Chromosome 1"/>
</dbReference>
<keyword evidence="3" id="KW-1185">Reference proteome</keyword>
<proteinExistence type="predicted"/>
<dbReference type="RefSeq" id="XP_038850737.1">
    <property type="nucleotide sequence ID" value="XM_038994809.1"/>
</dbReference>
<feature type="chain" id="PRO_5035718460" evidence="2">
    <location>
        <begin position="23"/>
        <end position="202"/>
    </location>
</feature>
<gene>
    <name evidence="4" type="primary">LOC120048673</name>
</gene>
<feature type="compositionally biased region" description="Low complexity" evidence="1">
    <location>
        <begin position="126"/>
        <end position="160"/>
    </location>
</feature>
<name>A0A8U0QWB3_SALNM</name>